<keyword evidence="11" id="KW-1185">Reference proteome</keyword>
<reference evidence="10 11" key="1">
    <citation type="submission" date="2023-02" db="EMBL/GenBank/DDBJ databases">
        <title>Genome Sequence of L. cardiaca H63T.</title>
        <authorList>
            <person name="Lopez A.E."/>
            <person name="Cianciotto N.P."/>
        </authorList>
    </citation>
    <scope>NUCLEOTIDE SEQUENCE [LARGE SCALE GENOMIC DNA]</scope>
    <source>
        <strain evidence="10 11">H63</strain>
    </source>
</reference>
<accession>A0ABY8AXZ4</accession>
<proteinExistence type="inferred from homology"/>
<evidence type="ECO:0000256" key="2">
    <source>
        <dbReference type="ARBA" id="ARBA00005745"/>
    </source>
</evidence>
<organism evidence="10 11">
    <name type="scientific">Legionella cardiaca</name>
    <dbReference type="NCBI Taxonomy" id="1071983"/>
    <lineage>
        <taxon>Bacteria</taxon>
        <taxon>Pseudomonadati</taxon>
        <taxon>Pseudomonadota</taxon>
        <taxon>Gammaproteobacteria</taxon>
        <taxon>Legionellales</taxon>
        <taxon>Legionellaceae</taxon>
        <taxon>Legionella</taxon>
    </lineage>
</organism>
<evidence type="ECO:0000256" key="1">
    <source>
        <dbReference type="ARBA" id="ARBA00004429"/>
    </source>
</evidence>
<keyword evidence="4" id="KW-0997">Cell inner membrane</keyword>
<feature type="transmembrane region" description="Helical" evidence="8">
    <location>
        <begin position="377"/>
        <end position="398"/>
    </location>
</feature>
<name>A0ABY8AXZ4_9GAMM</name>
<feature type="domain" description="Type II secretion system protein GspF" evidence="9">
    <location>
        <begin position="274"/>
        <end position="396"/>
    </location>
</feature>
<dbReference type="InterPro" id="IPR042094">
    <property type="entry name" value="T2SS_GspF_sf"/>
</dbReference>
<keyword evidence="3" id="KW-1003">Cell membrane</keyword>
<gene>
    <name evidence="10" type="ORF">PXX05_06045</name>
</gene>
<dbReference type="Gene3D" id="1.20.81.30">
    <property type="entry name" value="Type II secretion system (T2SS), domain F"/>
    <property type="match status" value="2"/>
</dbReference>
<dbReference type="RefSeq" id="WP_275090164.1">
    <property type="nucleotide sequence ID" value="NZ_CP119078.1"/>
</dbReference>
<dbReference type="InterPro" id="IPR003004">
    <property type="entry name" value="GspF/PilC"/>
</dbReference>
<evidence type="ECO:0000256" key="5">
    <source>
        <dbReference type="ARBA" id="ARBA00022692"/>
    </source>
</evidence>
<evidence type="ECO:0000313" key="10">
    <source>
        <dbReference type="EMBL" id="WED44346.1"/>
    </source>
</evidence>
<evidence type="ECO:0000256" key="6">
    <source>
        <dbReference type="ARBA" id="ARBA00022989"/>
    </source>
</evidence>
<feature type="transmembrane region" description="Helical" evidence="8">
    <location>
        <begin position="218"/>
        <end position="239"/>
    </location>
</feature>
<evidence type="ECO:0000256" key="3">
    <source>
        <dbReference type="ARBA" id="ARBA00022475"/>
    </source>
</evidence>
<dbReference type="PANTHER" id="PTHR30012">
    <property type="entry name" value="GENERAL SECRETION PATHWAY PROTEIN"/>
    <property type="match status" value="1"/>
</dbReference>
<dbReference type="Proteomes" id="UP001222087">
    <property type="component" value="Chromosome"/>
</dbReference>
<dbReference type="InterPro" id="IPR018076">
    <property type="entry name" value="T2SS_GspF_dom"/>
</dbReference>
<comment type="subcellular location">
    <subcellularLocation>
        <location evidence="1">Cell inner membrane</location>
        <topology evidence="1">Multi-pass membrane protein</topology>
    </subcellularLocation>
</comment>
<keyword evidence="5 8" id="KW-0812">Transmembrane</keyword>
<dbReference type="PANTHER" id="PTHR30012:SF7">
    <property type="entry name" value="PROTEIN TRANSPORT PROTEIN HOFC HOMOLOG"/>
    <property type="match status" value="1"/>
</dbReference>
<keyword evidence="7 8" id="KW-0472">Membrane</keyword>
<dbReference type="EMBL" id="CP119078">
    <property type="protein sequence ID" value="WED44346.1"/>
    <property type="molecule type" value="Genomic_DNA"/>
</dbReference>
<comment type="similarity">
    <text evidence="2">Belongs to the GSP F family.</text>
</comment>
<evidence type="ECO:0000256" key="7">
    <source>
        <dbReference type="ARBA" id="ARBA00023136"/>
    </source>
</evidence>
<evidence type="ECO:0000256" key="4">
    <source>
        <dbReference type="ARBA" id="ARBA00022519"/>
    </source>
</evidence>
<feature type="domain" description="Type II secretion system protein GspF" evidence="9">
    <location>
        <begin position="70"/>
        <end position="193"/>
    </location>
</feature>
<evidence type="ECO:0000256" key="8">
    <source>
        <dbReference type="SAM" id="Phobius"/>
    </source>
</evidence>
<sequence>MTKKHKTLRYFWKGIDLHGRQVRGEINAPNLLYAKFELQKQGINVEKIRKHYALLSNPFNQITSADIAIFSRQMATMIEAGIPLMHAFDIIMKGQIKQQMNVLIAAIKRDIEIGSTFAGALAKYPTLFNHLFCSLIEAGEKSGSLILMLNRVANYQEKLETVRKKIRKLLMYPSVVFIIALLITTGLLIFVIPQFSTMFKAFGAELPLLTRSVMNASIFLQNYWCLLFALLVGATVGLPQARKNSVTFTRYLDIFLLKLPWIGPVILKTIIARFTRTLGITLTAGLPLLQALQAAVNVTANRVYHLAGIRMQETIARGQSIQYALENTALFPAMVVQMIAIGEQSGTLEQMLNKIADYYEEEIDNTIESFNILLEPLIMSILGIVVGVLLLAMYIPIFKLGSIM</sequence>
<evidence type="ECO:0000313" key="11">
    <source>
        <dbReference type="Proteomes" id="UP001222087"/>
    </source>
</evidence>
<evidence type="ECO:0000259" key="9">
    <source>
        <dbReference type="Pfam" id="PF00482"/>
    </source>
</evidence>
<dbReference type="PRINTS" id="PR00812">
    <property type="entry name" value="BCTERIALGSPF"/>
</dbReference>
<feature type="transmembrane region" description="Helical" evidence="8">
    <location>
        <begin position="169"/>
        <end position="192"/>
    </location>
</feature>
<protein>
    <submittedName>
        <fullName evidence="10">Type II secretion system F family protein</fullName>
    </submittedName>
</protein>
<dbReference type="Pfam" id="PF00482">
    <property type="entry name" value="T2SSF"/>
    <property type="match status" value="2"/>
</dbReference>
<keyword evidence="6 8" id="KW-1133">Transmembrane helix</keyword>